<dbReference type="OrthoDB" id="1733332at2759"/>
<organism evidence="2 3">
    <name type="scientific">Exophiala xenobiotica</name>
    <dbReference type="NCBI Taxonomy" id="348802"/>
    <lineage>
        <taxon>Eukaryota</taxon>
        <taxon>Fungi</taxon>
        <taxon>Dikarya</taxon>
        <taxon>Ascomycota</taxon>
        <taxon>Pezizomycotina</taxon>
        <taxon>Eurotiomycetes</taxon>
        <taxon>Chaetothyriomycetidae</taxon>
        <taxon>Chaetothyriales</taxon>
        <taxon>Herpotrichiellaceae</taxon>
        <taxon>Exophiala</taxon>
    </lineage>
</organism>
<keyword evidence="1" id="KW-1133">Transmembrane helix</keyword>
<evidence type="ECO:0000313" key="3">
    <source>
        <dbReference type="Proteomes" id="UP000054342"/>
    </source>
</evidence>
<dbReference type="AlphaFoldDB" id="A0A0D2ERP1"/>
<accession>A0A0D2ERP1</accession>
<dbReference type="RefSeq" id="XP_013318992.1">
    <property type="nucleotide sequence ID" value="XM_013463538.1"/>
</dbReference>
<reference evidence="2 3" key="1">
    <citation type="submission" date="2015-01" db="EMBL/GenBank/DDBJ databases">
        <title>The Genome Sequence of Exophiala xenobiotica CBS118157.</title>
        <authorList>
            <consortium name="The Broad Institute Genomics Platform"/>
            <person name="Cuomo C."/>
            <person name="de Hoog S."/>
            <person name="Gorbushina A."/>
            <person name="Stielow B."/>
            <person name="Teixiera M."/>
            <person name="Abouelleil A."/>
            <person name="Chapman S.B."/>
            <person name="Priest M."/>
            <person name="Young S.K."/>
            <person name="Wortman J."/>
            <person name="Nusbaum C."/>
            <person name="Birren B."/>
        </authorList>
    </citation>
    <scope>NUCLEOTIDE SEQUENCE [LARGE SCALE GENOMIC DNA]</scope>
    <source>
        <strain evidence="2 3">CBS 118157</strain>
    </source>
</reference>
<keyword evidence="3" id="KW-1185">Reference proteome</keyword>
<dbReference type="Proteomes" id="UP000054342">
    <property type="component" value="Unassembled WGS sequence"/>
</dbReference>
<feature type="transmembrane region" description="Helical" evidence="1">
    <location>
        <begin position="139"/>
        <end position="161"/>
    </location>
</feature>
<feature type="transmembrane region" description="Helical" evidence="1">
    <location>
        <begin position="111"/>
        <end position="133"/>
    </location>
</feature>
<dbReference type="HOGENOM" id="CLU_1635417_0_0_1"/>
<evidence type="ECO:0000313" key="2">
    <source>
        <dbReference type="EMBL" id="KIW58408.1"/>
    </source>
</evidence>
<gene>
    <name evidence="2" type="ORF">PV05_02930</name>
</gene>
<proteinExistence type="predicted"/>
<dbReference type="GeneID" id="25324838"/>
<evidence type="ECO:0000256" key="1">
    <source>
        <dbReference type="SAM" id="Phobius"/>
    </source>
</evidence>
<dbReference type="EMBL" id="KN847318">
    <property type="protein sequence ID" value="KIW58408.1"/>
    <property type="molecule type" value="Genomic_DNA"/>
</dbReference>
<keyword evidence="1" id="KW-0812">Transmembrane</keyword>
<name>A0A0D2ERP1_9EURO</name>
<keyword evidence="1" id="KW-0472">Membrane</keyword>
<sequence length="162" mass="17867">MKKLRQRLADAKAFDSRFKRALRCQKPVVDIANVGLLHQIHIGRQYSSHLVNVESRQGHELYTRALQQPEVLDNMLAFTRWNSSLLISDGRVAEVNRARALLIVRRLDPQALCVAIAVIMSLSVAAGVVAGVQLGRIDLGLAICSCFAAILSCIEALLILLQ</sequence>
<protein>
    <submittedName>
        <fullName evidence="2">Uncharacterized protein</fullName>
    </submittedName>
</protein>